<dbReference type="InterPro" id="IPR000073">
    <property type="entry name" value="AB_hydrolase_1"/>
</dbReference>
<dbReference type="FunFam" id="3.40.50.1820:FF:000487">
    <property type="entry name" value="Dienelactone hydrolase"/>
    <property type="match status" value="1"/>
</dbReference>
<sequence length="278" mass="30206">MNPAAGRSRCRAAFHRGLAIWERIMSSERFDFTGADGQLLAGRLDHPESELRGYALFAHCFTCGKDVFAASRIAQAMTEHGIAVLRFDFTGLGASEGEFANTNFSSNCLDLIAAANHLSQRKQRPALLIGHSLGGAAVLAAAGQIEGIRAIVTIAAPRDPSHVTGLFREHLDTIRQQGEADVQLAGRTFRVKKQFLEDAAEHNLTQRISELRTPLLVMHSPDDKTVDIQNAAHIFNAAKHPKSFISLAGADHLLSRKADAIYAARVISAWSARYIEAG</sequence>
<geneLocation type="plasmid" evidence="2 3">
    <name>p2</name>
</geneLocation>
<evidence type="ECO:0000313" key="2">
    <source>
        <dbReference type="EMBL" id="BAN28193.1"/>
    </source>
</evidence>
<accession>R4WUC8</accession>
<keyword evidence="2" id="KW-0614">Plasmid</keyword>
<keyword evidence="3" id="KW-1185">Reference proteome</keyword>
<evidence type="ECO:0000313" key="3">
    <source>
        <dbReference type="Proteomes" id="UP000013966"/>
    </source>
</evidence>
<dbReference type="PANTHER" id="PTHR11614">
    <property type="entry name" value="PHOSPHOLIPASE-RELATED"/>
    <property type="match status" value="1"/>
</dbReference>
<dbReference type="Proteomes" id="UP000013966">
    <property type="component" value="Plasmid p2"/>
</dbReference>
<feature type="domain" description="AB hydrolase-1" evidence="1">
    <location>
        <begin position="56"/>
        <end position="262"/>
    </location>
</feature>
<dbReference type="HOGENOM" id="CLU_048353_3_3_4"/>
<protein>
    <submittedName>
        <fullName evidence="2">OsmC-like protein</fullName>
    </submittedName>
</protein>
<gene>
    <name evidence="2" type="ORF">BRPE64_ECDS00350</name>
</gene>
<dbReference type="InterPro" id="IPR029058">
    <property type="entry name" value="AB_hydrolase_fold"/>
</dbReference>
<evidence type="ECO:0000259" key="1">
    <source>
        <dbReference type="Pfam" id="PF12697"/>
    </source>
</evidence>
<dbReference type="RefSeq" id="WP_016355542.1">
    <property type="nucleotide sequence ID" value="NC_021295.1"/>
</dbReference>
<dbReference type="AlphaFoldDB" id="R4WUC8"/>
<reference evidence="2 3" key="2">
    <citation type="journal article" date="2018" name="Int. J. Syst. Evol. Microbiol.">
        <title>Burkholderia insecticola sp. nov., a gut symbiotic bacterium of the bean bug Riptortus pedestris.</title>
        <authorList>
            <person name="Takeshita K."/>
            <person name="Tamaki H."/>
            <person name="Ohbayashi T."/>
            <person name="Meng X.-Y."/>
            <person name="Sone T."/>
            <person name="Mitani Y."/>
            <person name="Peeters C."/>
            <person name="Kikuchi Y."/>
            <person name="Vandamme P."/>
        </authorList>
    </citation>
    <scope>NUCLEOTIDE SEQUENCE [LARGE SCALE GENOMIC DNA]</scope>
    <source>
        <strain evidence="2">RPE64</strain>
        <plasmid evidence="2 3">p2</plasmid>
    </source>
</reference>
<dbReference type="EMBL" id="AP013062">
    <property type="protein sequence ID" value="BAN28193.1"/>
    <property type="molecule type" value="Genomic_DNA"/>
</dbReference>
<reference evidence="2 3" key="1">
    <citation type="journal article" date="2013" name="Genome Announc.">
        <title>Complete Genome Sequence of Burkholderia sp. Strain RPE64, Bacterial Symbiont of the Bean Bug Riptortus pedestris.</title>
        <authorList>
            <person name="Shibata T.F."/>
            <person name="Maeda T."/>
            <person name="Nikoh N."/>
            <person name="Yamaguchi K."/>
            <person name="Oshima K."/>
            <person name="Hattori M."/>
            <person name="Nishiyama T."/>
            <person name="Hasebe M."/>
            <person name="Fukatsu T."/>
            <person name="Kikuchi Y."/>
            <person name="Shigenobu S."/>
        </authorList>
    </citation>
    <scope>NUCLEOTIDE SEQUENCE [LARGE SCALE GENOMIC DNA]</scope>
    <source>
        <plasmid evidence="2 3">p2</plasmid>
    </source>
</reference>
<proteinExistence type="predicted"/>
<dbReference type="InterPro" id="IPR051044">
    <property type="entry name" value="MAG_DAG_Lipase"/>
</dbReference>
<organism evidence="2 3">
    <name type="scientific">Caballeronia insecticola</name>
    <dbReference type="NCBI Taxonomy" id="758793"/>
    <lineage>
        <taxon>Bacteria</taxon>
        <taxon>Pseudomonadati</taxon>
        <taxon>Pseudomonadota</taxon>
        <taxon>Betaproteobacteria</taxon>
        <taxon>Burkholderiales</taxon>
        <taxon>Burkholderiaceae</taxon>
        <taxon>Caballeronia</taxon>
    </lineage>
</organism>
<dbReference type="PATRIC" id="fig|758793.3.peg.6390"/>
<dbReference type="Gene3D" id="3.40.50.1820">
    <property type="entry name" value="alpha/beta hydrolase"/>
    <property type="match status" value="1"/>
</dbReference>
<dbReference type="Pfam" id="PF12697">
    <property type="entry name" value="Abhydrolase_6"/>
    <property type="match status" value="1"/>
</dbReference>
<name>R4WUC8_9BURK</name>
<dbReference type="KEGG" id="buo:BRPE64_ECDS00350"/>
<dbReference type="SUPFAM" id="SSF53474">
    <property type="entry name" value="alpha/beta-Hydrolases"/>
    <property type="match status" value="1"/>
</dbReference>